<evidence type="ECO:0000256" key="3">
    <source>
        <dbReference type="ARBA" id="ARBA00023082"/>
    </source>
</evidence>
<dbReference type="STRING" id="946077.W5A_11469"/>
<evidence type="ECO:0000313" key="6">
    <source>
        <dbReference type="EMBL" id="EID72745.1"/>
    </source>
</evidence>
<dbReference type="RefSeq" id="WP_008240768.1">
    <property type="nucleotide sequence ID" value="NZ_AJJU01000034.1"/>
</dbReference>
<keyword evidence="7" id="KW-1185">Reference proteome</keyword>
<feature type="domain" description="RNA polymerase sigma factor 70 region 4 type 2" evidence="5">
    <location>
        <begin position="124"/>
        <end position="176"/>
    </location>
</feature>
<proteinExistence type="inferred from homology"/>
<reference evidence="6 7" key="1">
    <citation type="journal article" date="2012" name="J. Bacteriol.">
        <title>Genome Sequence of the Halotolerant Bacterium Imtechella halotolerans K1T.</title>
        <authorList>
            <person name="Kumar S."/>
            <person name="Vikram S."/>
            <person name="Subramanian S."/>
            <person name="Raghava G.P."/>
            <person name="Pinnaka A.K."/>
        </authorList>
    </citation>
    <scope>NUCLEOTIDE SEQUENCE [LARGE SCALE GENOMIC DNA]</scope>
    <source>
        <strain evidence="6 7">K1</strain>
    </source>
</reference>
<dbReference type="SUPFAM" id="SSF88659">
    <property type="entry name" value="Sigma3 and sigma4 domains of RNA polymerase sigma factors"/>
    <property type="match status" value="1"/>
</dbReference>
<keyword evidence="2" id="KW-0805">Transcription regulation</keyword>
<evidence type="ECO:0000256" key="1">
    <source>
        <dbReference type="ARBA" id="ARBA00010641"/>
    </source>
</evidence>
<name>I0W8M9_9FLAO</name>
<dbReference type="InterPro" id="IPR013324">
    <property type="entry name" value="RNA_pol_sigma_r3/r4-like"/>
</dbReference>
<evidence type="ECO:0000259" key="5">
    <source>
        <dbReference type="Pfam" id="PF08281"/>
    </source>
</evidence>
<dbReference type="InterPro" id="IPR013249">
    <property type="entry name" value="RNA_pol_sigma70_r4_t2"/>
</dbReference>
<comment type="caution">
    <text evidence="6">The sequence shown here is derived from an EMBL/GenBank/DDBJ whole genome shotgun (WGS) entry which is preliminary data.</text>
</comment>
<dbReference type="GO" id="GO:0016987">
    <property type="term" value="F:sigma factor activity"/>
    <property type="evidence" value="ECO:0007669"/>
    <property type="project" value="UniProtKB-KW"/>
</dbReference>
<accession>I0W8M9</accession>
<evidence type="ECO:0000313" key="7">
    <source>
        <dbReference type="Proteomes" id="UP000005938"/>
    </source>
</evidence>
<dbReference type="PANTHER" id="PTHR43133">
    <property type="entry name" value="RNA POLYMERASE ECF-TYPE SIGMA FACTO"/>
    <property type="match status" value="1"/>
</dbReference>
<dbReference type="EMBL" id="AJJU01000034">
    <property type="protein sequence ID" value="EID72745.1"/>
    <property type="molecule type" value="Genomic_DNA"/>
</dbReference>
<organism evidence="6 7">
    <name type="scientific">Imtechella halotolerans K1</name>
    <dbReference type="NCBI Taxonomy" id="946077"/>
    <lineage>
        <taxon>Bacteria</taxon>
        <taxon>Pseudomonadati</taxon>
        <taxon>Bacteroidota</taxon>
        <taxon>Flavobacteriia</taxon>
        <taxon>Flavobacteriales</taxon>
        <taxon>Flavobacteriaceae</taxon>
        <taxon>Imtechella</taxon>
    </lineage>
</organism>
<dbReference type="Gene3D" id="1.10.1740.10">
    <property type="match status" value="1"/>
</dbReference>
<dbReference type="InterPro" id="IPR036388">
    <property type="entry name" value="WH-like_DNA-bd_sf"/>
</dbReference>
<dbReference type="InterPro" id="IPR039425">
    <property type="entry name" value="RNA_pol_sigma-70-like"/>
</dbReference>
<dbReference type="AlphaFoldDB" id="I0W8M9"/>
<protein>
    <submittedName>
        <fullName evidence="6">ECF subfamily RNA polymerase sigma-24 subunit</fullName>
    </submittedName>
</protein>
<evidence type="ECO:0000256" key="4">
    <source>
        <dbReference type="ARBA" id="ARBA00023163"/>
    </source>
</evidence>
<sequence length="195" mass="22885">MQAESKYQDIHLLALQVKEGNQKAFNILFDKLWEPLYRHTQSIIMDEPASKDIIQEIWIDYWNRRALIQTDNIRAHLFKAAKYKAFNYLRDHKFVPVQLEVLELLPQEEFTIEEEQGSVTLLHNALTDSMNKLPSQCRSIFKMSRLEGYTNDEIASKLNISKRSVENQLSIALKRIRTDLKAHEFASVVCMLYLL</sequence>
<keyword evidence="4" id="KW-0804">Transcription</keyword>
<dbReference type="NCBIfam" id="TIGR02937">
    <property type="entry name" value="sigma70-ECF"/>
    <property type="match status" value="1"/>
</dbReference>
<gene>
    <name evidence="6" type="ORF">W5A_11469</name>
</gene>
<dbReference type="eggNOG" id="COG1595">
    <property type="taxonomic scope" value="Bacteria"/>
</dbReference>
<dbReference type="GO" id="GO:0003677">
    <property type="term" value="F:DNA binding"/>
    <property type="evidence" value="ECO:0007669"/>
    <property type="project" value="InterPro"/>
</dbReference>
<dbReference type="Proteomes" id="UP000005938">
    <property type="component" value="Unassembled WGS sequence"/>
</dbReference>
<comment type="similarity">
    <text evidence="1">Belongs to the sigma-70 factor family. ECF subfamily.</text>
</comment>
<dbReference type="Gene3D" id="1.10.10.10">
    <property type="entry name" value="Winged helix-like DNA-binding domain superfamily/Winged helix DNA-binding domain"/>
    <property type="match status" value="1"/>
</dbReference>
<dbReference type="Pfam" id="PF08281">
    <property type="entry name" value="Sigma70_r4_2"/>
    <property type="match status" value="1"/>
</dbReference>
<dbReference type="GO" id="GO:0006352">
    <property type="term" value="P:DNA-templated transcription initiation"/>
    <property type="evidence" value="ECO:0007669"/>
    <property type="project" value="InterPro"/>
</dbReference>
<dbReference type="OrthoDB" id="665981at2"/>
<keyword evidence="3" id="KW-0731">Sigma factor</keyword>
<evidence type="ECO:0000256" key="2">
    <source>
        <dbReference type="ARBA" id="ARBA00023015"/>
    </source>
</evidence>
<dbReference type="InterPro" id="IPR013325">
    <property type="entry name" value="RNA_pol_sigma_r2"/>
</dbReference>
<dbReference type="InterPro" id="IPR014284">
    <property type="entry name" value="RNA_pol_sigma-70_dom"/>
</dbReference>
<dbReference type="SUPFAM" id="SSF88946">
    <property type="entry name" value="Sigma2 domain of RNA polymerase sigma factors"/>
    <property type="match status" value="1"/>
</dbReference>
<dbReference type="PANTHER" id="PTHR43133:SF46">
    <property type="entry name" value="RNA POLYMERASE SIGMA-70 FACTOR ECF SUBFAMILY"/>
    <property type="match status" value="1"/>
</dbReference>